<dbReference type="InterPro" id="IPR048126">
    <property type="entry name" value="Toxin_VasX"/>
</dbReference>
<keyword evidence="2" id="KW-1133">Transmembrane helix</keyword>
<dbReference type="InterPro" id="IPR046864">
    <property type="entry name" value="VasX_N"/>
</dbReference>
<dbReference type="EMBL" id="CBXF010000142">
    <property type="protein sequence ID" value="CDL85490.1"/>
    <property type="molecule type" value="Genomic_DNA"/>
</dbReference>
<feature type="transmembrane region" description="Helical" evidence="2">
    <location>
        <begin position="796"/>
        <end position="816"/>
    </location>
</feature>
<dbReference type="Pfam" id="PF20249">
    <property type="entry name" value="VasX_N"/>
    <property type="match status" value="1"/>
</dbReference>
<evidence type="ECO:0000259" key="3">
    <source>
        <dbReference type="Pfam" id="PF20249"/>
    </source>
</evidence>
<dbReference type="NCBIfam" id="NF041559">
    <property type="entry name" value="BTH_I2691_fam"/>
    <property type="match status" value="1"/>
</dbReference>
<keyword evidence="5" id="KW-1185">Reference proteome</keyword>
<keyword evidence="2" id="KW-0472">Membrane</keyword>
<dbReference type="OrthoDB" id="6178961at2"/>
<dbReference type="CDD" id="cd20707">
    <property type="entry name" value="MIX_III"/>
    <property type="match status" value="1"/>
</dbReference>
<dbReference type="AlphaFoldDB" id="W1J7N7"/>
<reference evidence="4" key="1">
    <citation type="submission" date="2013-11" db="EMBL/GenBank/DDBJ databases">
        <title>Draft genome sequence and annotation of the entomopathogenic bacteria, Xenorhabdus cabanillasi strain JM26 and Xenorhabdus szentirmai strain DSM 16338.</title>
        <authorList>
            <person name="Gualtieri M."/>
            <person name="Ogier J.C."/>
            <person name="Pages S."/>
            <person name="Givaudan A."/>
            <person name="Gaudriault S."/>
        </authorList>
    </citation>
    <scope>NUCLEOTIDE SEQUENCE [LARGE SCALE GENOMIC DNA]</scope>
    <source>
        <strain evidence="4">DSM 16338</strain>
    </source>
</reference>
<dbReference type="Proteomes" id="UP000019202">
    <property type="component" value="Unassembled WGS sequence"/>
</dbReference>
<accession>W1J7N7</accession>
<sequence>MYTELGCGFCQREGLPVFLARPAIMSKSDDLPELNIRHRAKLPVGQVDEARYTARILREGFLYVYTEKSNLWQTYTVNSKGHYYLQPESGKHSECLESEKKTLCMKNESKVAKASFITLHIGKKEEKNGIVWFAWSDAPWSEDMKKQHEDKKHRVKNMQRFDVDAWLKEELDKNDNVGFLSELQNTVIEYNDKFSKEIIERECSLIKTKTFDSINKVLGGLDSYYVFFKDKNREKANNIINEANQLHPKKGVILLLSDPVGIIKDISFLCNYLFNENFTNNPNYSREVELSSMLSGLKEIVCNQYRKECQEHDVWLEESYDRGAKSRNYFGTIDVEYEKNKYTDKHIKSLNKRVEDFWNEKYEKYIDRKKEKDFLEKYQRDTSSYIEKTLSPIIDMYLNWLKNDILKSKLMYDYDSNNEICSLLYVQAVNDCIDGMADQDKVIKYIVDQLKQEKITEDNFILRAMFLNNDSFINKTNDAIDESNKAVNNSNKEVNAYNKAVGNSYNYASLPWNKIFDGAADSIAKFDDVANKLELYLNNINGALFRVVNIGINNAPLPAIIAMAATNGKEVMQIIFEGKQKECIKVVTEELAKTLDVKNKKISTSLSQVVGREMRKLKLIGVKMDVDVRRKFLVMVDRKEAEKIKELLKTNKEIKEAKKVIKRIEYIITSEKELRNYVFNGEARKKLAEAKAKYEEKSKNFKDKYNSKSVQNKLNKTQFSGCIASLIFQGSALYMAWGDAGKDSENILKYLANIVGAAGTLFDTISRSLAKFKDHKYVARLGSEEKIIKYARRFSITSRVFAVAGYVAAVSDFCYGFNELFLKKDGDILLGGAYIISAVFGGALVTFSIGWLALGPVGIIIVTAIFFGSAIYINSNEKNDIQRWLLSCLWRNIPMEEKNTPAIWANQKMEMDEYKRLLS</sequence>
<evidence type="ECO:0000256" key="1">
    <source>
        <dbReference type="SAM" id="Coils"/>
    </source>
</evidence>
<dbReference type="STRING" id="1427518.XSR1_790002"/>
<evidence type="ECO:0000313" key="5">
    <source>
        <dbReference type="Proteomes" id="UP000019202"/>
    </source>
</evidence>
<name>W1J7N7_9GAMM</name>
<feature type="coiled-coil region" evidence="1">
    <location>
        <begin position="473"/>
        <end position="500"/>
    </location>
</feature>
<keyword evidence="1" id="KW-0175">Coiled coil</keyword>
<keyword evidence="2" id="KW-0812">Transmembrane</keyword>
<feature type="transmembrane region" description="Helical" evidence="2">
    <location>
        <begin position="853"/>
        <end position="873"/>
    </location>
</feature>
<proteinExistence type="predicted"/>
<feature type="coiled-coil region" evidence="1">
    <location>
        <begin position="638"/>
        <end position="704"/>
    </location>
</feature>
<protein>
    <recommendedName>
        <fullName evidence="3">Toxin VasX N-terminal region domain-containing protein</fullName>
    </recommendedName>
</protein>
<feature type="domain" description="Toxin VasX N-terminal region" evidence="3">
    <location>
        <begin position="7"/>
        <end position="167"/>
    </location>
</feature>
<comment type="caution">
    <text evidence="4">The sequence shown here is derived from an EMBL/GenBank/DDBJ whole genome shotgun (WGS) entry which is preliminary data.</text>
</comment>
<feature type="transmembrane region" description="Helical" evidence="2">
    <location>
        <begin position="828"/>
        <end position="847"/>
    </location>
</feature>
<evidence type="ECO:0000256" key="2">
    <source>
        <dbReference type="SAM" id="Phobius"/>
    </source>
</evidence>
<organism evidence="4 5">
    <name type="scientific">Xenorhabdus szentirmaii DSM 16338</name>
    <dbReference type="NCBI Taxonomy" id="1427518"/>
    <lineage>
        <taxon>Bacteria</taxon>
        <taxon>Pseudomonadati</taxon>
        <taxon>Pseudomonadota</taxon>
        <taxon>Gammaproteobacteria</taxon>
        <taxon>Enterobacterales</taxon>
        <taxon>Morganellaceae</taxon>
        <taxon>Xenorhabdus</taxon>
    </lineage>
</organism>
<gene>
    <name evidence="4" type="ORF">XSR1_790002</name>
</gene>
<dbReference type="RefSeq" id="WP_038241833.1">
    <property type="nucleotide sequence ID" value="NZ_CAWLWS010000142.1"/>
</dbReference>
<evidence type="ECO:0000313" key="4">
    <source>
        <dbReference type="EMBL" id="CDL85490.1"/>
    </source>
</evidence>